<accession>A0ABX1D027</accession>
<dbReference type="EMBL" id="JAAVJR010000003">
    <property type="protein sequence ID" value="NJW52697.1"/>
    <property type="molecule type" value="Genomic_DNA"/>
</dbReference>
<feature type="transmembrane region" description="Helical" evidence="5">
    <location>
        <begin position="45"/>
        <end position="69"/>
    </location>
</feature>
<evidence type="ECO:0000256" key="3">
    <source>
        <dbReference type="ARBA" id="ARBA00022989"/>
    </source>
</evidence>
<protein>
    <recommendedName>
        <fullName evidence="6">Methylamine utilisation protein MauE domain-containing protein</fullName>
    </recommendedName>
</protein>
<reference evidence="7 8" key="1">
    <citation type="submission" date="2020-03" db="EMBL/GenBank/DDBJ databases">
        <title>Salinimicrobium sp. nov, isolated from SCS.</title>
        <authorList>
            <person name="Cao W.R."/>
        </authorList>
    </citation>
    <scope>NUCLEOTIDE SEQUENCE [LARGE SCALE GENOMIC DNA]</scope>
    <source>
        <strain evidence="8">J15B91</strain>
    </source>
</reference>
<feature type="transmembrane region" description="Helical" evidence="5">
    <location>
        <begin position="76"/>
        <end position="99"/>
    </location>
</feature>
<name>A0ABX1D027_9FLAO</name>
<dbReference type="Pfam" id="PF07291">
    <property type="entry name" value="MauE"/>
    <property type="match status" value="1"/>
</dbReference>
<keyword evidence="2 5" id="KW-0812">Transmembrane</keyword>
<evidence type="ECO:0000256" key="1">
    <source>
        <dbReference type="ARBA" id="ARBA00004141"/>
    </source>
</evidence>
<keyword evidence="8" id="KW-1185">Reference proteome</keyword>
<keyword evidence="4 5" id="KW-0472">Membrane</keyword>
<keyword evidence="3 5" id="KW-1133">Transmembrane helix</keyword>
<feature type="transmembrane region" description="Helical" evidence="5">
    <location>
        <begin position="12"/>
        <end position="33"/>
    </location>
</feature>
<comment type="caution">
    <text evidence="7">The sequence shown here is derived from an EMBL/GenBank/DDBJ whole genome shotgun (WGS) entry which is preliminary data.</text>
</comment>
<proteinExistence type="predicted"/>
<feature type="transmembrane region" description="Helical" evidence="5">
    <location>
        <begin position="119"/>
        <end position="137"/>
    </location>
</feature>
<comment type="subcellular location">
    <subcellularLocation>
        <location evidence="1">Membrane</location>
        <topology evidence="1">Multi-pass membrane protein</topology>
    </subcellularLocation>
</comment>
<gene>
    <name evidence="7" type="ORF">HC175_07165</name>
</gene>
<evidence type="ECO:0000256" key="4">
    <source>
        <dbReference type="ARBA" id="ARBA00023136"/>
    </source>
</evidence>
<dbReference type="InterPro" id="IPR009908">
    <property type="entry name" value="Methylamine_util_MauE"/>
</dbReference>
<evidence type="ECO:0000256" key="2">
    <source>
        <dbReference type="ARBA" id="ARBA00022692"/>
    </source>
</evidence>
<feature type="domain" description="Methylamine utilisation protein MauE" evidence="6">
    <location>
        <begin position="8"/>
        <end position="134"/>
    </location>
</feature>
<dbReference type="Proteomes" id="UP000703674">
    <property type="component" value="Unassembled WGS sequence"/>
</dbReference>
<evidence type="ECO:0000256" key="5">
    <source>
        <dbReference type="SAM" id="Phobius"/>
    </source>
</evidence>
<evidence type="ECO:0000313" key="8">
    <source>
        <dbReference type="Proteomes" id="UP000703674"/>
    </source>
</evidence>
<organism evidence="7 8">
    <name type="scientific">Salinimicrobium oceani</name>
    <dbReference type="NCBI Taxonomy" id="2722702"/>
    <lineage>
        <taxon>Bacteria</taxon>
        <taxon>Pseudomonadati</taxon>
        <taxon>Bacteroidota</taxon>
        <taxon>Flavobacteriia</taxon>
        <taxon>Flavobacteriales</taxon>
        <taxon>Flavobacteriaceae</taxon>
        <taxon>Salinimicrobium</taxon>
    </lineage>
</organism>
<sequence length="155" mass="17414">MRIEQWKKKIVDVSFLFFIILFTYAATSKLLIFETFHLQLEQSPFIGMISLPVAIILPGVLLVISFLFFITKFRLIAFYFSLALLIIFNIYILGVLIFAESIPCSCGGVINTFSWNEHLIFNIGCSLLALLGIALSYDLKTTNSRSSTGAVELNS</sequence>
<evidence type="ECO:0000259" key="6">
    <source>
        <dbReference type="Pfam" id="PF07291"/>
    </source>
</evidence>
<evidence type="ECO:0000313" key="7">
    <source>
        <dbReference type="EMBL" id="NJW52697.1"/>
    </source>
</evidence>